<feature type="binding site" evidence="16">
    <location>
        <begin position="489"/>
        <end position="496"/>
    </location>
    <ligand>
        <name>substrate</name>
    </ligand>
</feature>
<evidence type="ECO:0000313" key="20">
    <source>
        <dbReference type="Proteomes" id="UP000178428"/>
    </source>
</evidence>
<reference evidence="19 20" key="1">
    <citation type="journal article" date="2016" name="Nat. Commun.">
        <title>Thousands of microbial genomes shed light on interconnected biogeochemical processes in an aquifer system.</title>
        <authorList>
            <person name="Anantharaman K."/>
            <person name="Brown C.T."/>
            <person name="Hug L.A."/>
            <person name="Sharon I."/>
            <person name="Castelle C.J."/>
            <person name="Probst A.J."/>
            <person name="Thomas B.C."/>
            <person name="Singh A."/>
            <person name="Wilkins M.J."/>
            <person name="Karaoz U."/>
            <person name="Brodie E.L."/>
            <person name="Williams K.H."/>
            <person name="Hubbard S.S."/>
            <person name="Banfield J.F."/>
        </authorList>
    </citation>
    <scope>NUCLEOTIDE SEQUENCE [LARGE SCALE GENOMIC DNA]</scope>
</reference>
<comment type="caution">
    <text evidence="19">The sequence shown here is derived from an EMBL/GenBank/DDBJ whole genome shotgun (WGS) entry which is preliminary data.</text>
</comment>
<dbReference type="Gene3D" id="3.90.740.10">
    <property type="entry name" value="Valyl/Leucyl/Isoleucyl-tRNA synthetase, editing domain"/>
    <property type="match status" value="1"/>
</dbReference>
<evidence type="ECO:0000256" key="8">
    <source>
        <dbReference type="ARBA" id="ARBA00022723"/>
    </source>
</evidence>
<evidence type="ECO:0000256" key="16">
    <source>
        <dbReference type="PIRSR" id="PIRSR613078-2"/>
    </source>
</evidence>
<evidence type="ECO:0000313" key="19">
    <source>
        <dbReference type="EMBL" id="OGZ30172.1"/>
    </source>
</evidence>
<comment type="catalytic activity">
    <reaction evidence="15">
        <text>tRNA(Ile) + L-isoleucine + ATP = L-isoleucyl-tRNA(Ile) + AMP + diphosphate</text>
        <dbReference type="Rhea" id="RHEA:11060"/>
        <dbReference type="Rhea" id="RHEA-COMP:9666"/>
        <dbReference type="Rhea" id="RHEA-COMP:9695"/>
        <dbReference type="ChEBI" id="CHEBI:30616"/>
        <dbReference type="ChEBI" id="CHEBI:33019"/>
        <dbReference type="ChEBI" id="CHEBI:58045"/>
        <dbReference type="ChEBI" id="CHEBI:78442"/>
        <dbReference type="ChEBI" id="CHEBI:78528"/>
        <dbReference type="ChEBI" id="CHEBI:456215"/>
        <dbReference type="EC" id="6.1.1.5"/>
    </reaction>
</comment>
<comment type="subunit">
    <text evidence="4">Monomer.</text>
</comment>
<dbReference type="GO" id="GO:0005737">
    <property type="term" value="C:cytoplasm"/>
    <property type="evidence" value="ECO:0007669"/>
    <property type="project" value="UniProtKB-SubCell"/>
</dbReference>
<organism evidence="19 20">
    <name type="scientific">Candidatus Niyogibacteria bacterium RIFCSPLOWO2_02_FULL_45_13</name>
    <dbReference type="NCBI Taxonomy" id="1801725"/>
    <lineage>
        <taxon>Bacteria</taxon>
        <taxon>Candidatus Niyogiibacteriota</taxon>
    </lineage>
</organism>
<dbReference type="InterPro" id="IPR002301">
    <property type="entry name" value="Ile-tRNA-ligase"/>
</dbReference>
<evidence type="ECO:0000256" key="14">
    <source>
        <dbReference type="ARBA" id="ARBA00025217"/>
    </source>
</evidence>
<keyword evidence="6" id="KW-0963">Cytoplasm</keyword>
<dbReference type="InterPro" id="IPR014729">
    <property type="entry name" value="Rossmann-like_a/b/a_fold"/>
</dbReference>
<dbReference type="Proteomes" id="UP000178428">
    <property type="component" value="Unassembled WGS sequence"/>
</dbReference>
<dbReference type="PANTHER" id="PTHR42780:SF1">
    <property type="entry name" value="ISOLEUCINE--TRNA LIGASE, CYTOPLASMIC"/>
    <property type="match status" value="1"/>
</dbReference>
<dbReference type="EMBL" id="MHMR01000026">
    <property type="protein sequence ID" value="OGZ30172.1"/>
    <property type="molecule type" value="Genomic_DNA"/>
</dbReference>
<dbReference type="SUPFAM" id="SSF53254">
    <property type="entry name" value="Phosphoglycerate mutase-like"/>
    <property type="match status" value="1"/>
</dbReference>
<proteinExistence type="inferred from homology"/>
<keyword evidence="12" id="KW-0648">Protein biosynthesis</keyword>
<dbReference type="Gene3D" id="1.10.730.10">
    <property type="entry name" value="Isoleucyl-tRNA Synthetase, Domain 1"/>
    <property type="match status" value="1"/>
</dbReference>
<dbReference type="Gene3D" id="3.40.50.1240">
    <property type="entry name" value="Phosphoglycerate mutase-like"/>
    <property type="match status" value="1"/>
</dbReference>
<dbReference type="Gene3D" id="3.40.50.620">
    <property type="entry name" value="HUPs"/>
    <property type="match status" value="2"/>
</dbReference>
<dbReference type="SUPFAM" id="SSF50677">
    <property type="entry name" value="ValRS/IleRS/LeuRS editing domain"/>
    <property type="match status" value="1"/>
</dbReference>
<comment type="subcellular location">
    <subcellularLocation>
        <location evidence="2">Cytoplasm</location>
    </subcellularLocation>
</comment>
<dbReference type="PRINTS" id="PR00984">
    <property type="entry name" value="TRNASYNTHILE"/>
</dbReference>
<gene>
    <name evidence="19" type="ORF">A3J00_00700</name>
</gene>
<evidence type="ECO:0000256" key="5">
    <source>
        <dbReference type="ARBA" id="ARBA00013165"/>
    </source>
</evidence>
<evidence type="ECO:0000256" key="7">
    <source>
        <dbReference type="ARBA" id="ARBA00022598"/>
    </source>
</evidence>
<dbReference type="GO" id="GO:0006428">
    <property type="term" value="P:isoleucyl-tRNA aminoacylation"/>
    <property type="evidence" value="ECO:0007669"/>
    <property type="project" value="InterPro"/>
</dbReference>
<evidence type="ECO:0000256" key="12">
    <source>
        <dbReference type="ARBA" id="ARBA00022917"/>
    </source>
</evidence>
<dbReference type="InterPro" id="IPR013078">
    <property type="entry name" value="His_Pase_superF_clade-1"/>
</dbReference>
<evidence type="ECO:0000259" key="17">
    <source>
        <dbReference type="Pfam" id="PF00133"/>
    </source>
</evidence>
<evidence type="ECO:0000256" key="3">
    <source>
        <dbReference type="ARBA" id="ARBA00007078"/>
    </source>
</evidence>
<dbReference type="Pfam" id="PF00133">
    <property type="entry name" value="tRNA-synt_1"/>
    <property type="match status" value="2"/>
</dbReference>
<name>A0A1G2EXE4_9BACT</name>
<comment type="cofactor">
    <cofactor evidence="1">
        <name>Zn(2+)</name>
        <dbReference type="ChEBI" id="CHEBI:29105"/>
    </cofactor>
</comment>
<dbReference type="InterPro" id="IPR009008">
    <property type="entry name" value="Val/Leu/Ile-tRNA-synth_edit"/>
</dbReference>
<dbReference type="InterPro" id="IPR023586">
    <property type="entry name" value="Ile-tRNA-ligase_type2"/>
</dbReference>
<evidence type="ECO:0000256" key="9">
    <source>
        <dbReference type="ARBA" id="ARBA00022741"/>
    </source>
</evidence>
<dbReference type="SMART" id="SM00855">
    <property type="entry name" value="PGAM"/>
    <property type="match status" value="1"/>
</dbReference>
<evidence type="ECO:0000256" key="2">
    <source>
        <dbReference type="ARBA" id="ARBA00004496"/>
    </source>
</evidence>
<keyword evidence="8" id="KW-0479">Metal-binding</keyword>
<dbReference type="Pfam" id="PF00300">
    <property type="entry name" value="His_Phos_1"/>
    <property type="match status" value="1"/>
</dbReference>
<dbReference type="CDD" id="cd07067">
    <property type="entry name" value="HP_PGM_like"/>
    <property type="match status" value="1"/>
</dbReference>
<dbReference type="Pfam" id="PF19302">
    <property type="entry name" value="DUF5915"/>
    <property type="match status" value="1"/>
</dbReference>
<dbReference type="InterPro" id="IPR009080">
    <property type="entry name" value="tRNAsynth_Ia_anticodon-bd"/>
</dbReference>
<keyword evidence="7" id="KW-0436">Ligase</keyword>
<dbReference type="AlphaFoldDB" id="A0A1G2EXE4"/>
<sequence>MQDKDKKSTETEILEYWQKNKIFEQTLAKTKKGKPFVFYEGPPTANGKPGIHHVEGRSFKDVILRYKTMRGFRVPRVAGWDTHGLPVEVEVEKELGLKSKKEIEEYGIEAFNKKCRESVWKYKKLWEDMTARMGFWIDMDKPYVTYENSYMEKLWGVIKNFSVRKLLYKDYKVVPWCPRCGTSLSSHELAQGYKKIKEKSIYIKFKAKDKAGGVFYFLVWTTTPWTLPGNVALAVNPKATYVVAEKDGARFVLVKERAGVLEENYKIISERSGQSFLGVEYEPLYRTSGSELPIFNYKVIGANFVSTEDGTGIVHIAPAFGADDQKVGKENGLTTLITTAENGKMLTPDYLWNGKYFQEANQFIVQNLKERNLFLKEESHEHDYPFCWRCDSALMYLAKNSWFLKTTAVKKEMLAENKKIGWHPEFIKDGRFGQWLKENVDWAISRERYWGVPLPVWICEKCGHQEVVGSINDLDKLGPKRTTRVFVVRHGEAEHNVKGIVGPAIPARDFDNHLTKKGIKEAEKTARALKKEKIDLIISSPLNRTRQTSEILASTLGVKMEVNEQIYDYNIGDFHDRSIKDSHIEFPFERRLCEPFPNGESLRDVRARMMMELRRIVRSNSGKNILIVSHGDPMWVLNASLEGLEEKNYPKSWYPKTGEAKELKLHNWPYNRDGELDLHKPYADLVNLRCQKCEGNMSRVKEIADVWFDSGAMPFASDVPGYPADYIVEAVDQTRGWFYTLLAVASLLGKKAPYKNVISYGHVLDSEGKKMSKHKGNVVEPSLLFDKYGADAVRWYFYTVNQPWDEKLFKESDIAEASRRFLNIFRNSFVYWQTYKDKSKISKKKPKLLINKWLNARMNQVGYEATEALEKYDIVKAARAIENFVAEDLSRWYIRRIRDAIRFGSKKEKEEISSIFGLALYEVAKLSAPFVPFLTDKMFLDVMGKGSIHLEKWTKFKKPSKADKKLAEEMNEARRIVSLALEARAKAGIKVRQPLALLKVKSKKLNIKNKELVGLIKGEVNIKEIKFDPKIKDEVELDVNITPELKEEGQLRELIRHIQEKRKEAGLQPSDKTTFVALTDDKGETFVKKFESVLKKEAGIKVISFGEPSKPNRLTISLKFGI</sequence>
<dbReference type="GO" id="GO:0005524">
    <property type="term" value="F:ATP binding"/>
    <property type="evidence" value="ECO:0007669"/>
    <property type="project" value="UniProtKB-KW"/>
</dbReference>
<feature type="domain" description="Aminoacyl-tRNA synthetase class Ia" evidence="17">
    <location>
        <begin position="679"/>
        <end position="800"/>
    </location>
</feature>
<comment type="similarity">
    <text evidence="3">Belongs to the class-I aminoacyl-tRNA synthetase family. IleS type 2 subfamily.</text>
</comment>
<evidence type="ECO:0000256" key="13">
    <source>
        <dbReference type="ARBA" id="ARBA00023146"/>
    </source>
</evidence>
<evidence type="ECO:0000256" key="11">
    <source>
        <dbReference type="ARBA" id="ARBA00022840"/>
    </source>
</evidence>
<keyword evidence="9" id="KW-0547">Nucleotide-binding</keyword>
<comment type="function">
    <text evidence="14">Catalyzes the attachment of isoleucine to tRNA(Ile). As IleRS can inadvertently accommodate and process structurally similar amino acids such as valine, to avoid such errors it has two additional distinct tRNA(Ile)-dependent editing activities. One activity is designated as 'pretransfer' editing and involves the hydrolysis of activated Val-AMP. The other activity is designated 'posttransfer' editing and involves deacylation of mischarged Val-tRNA(Ile).</text>
</comment>
<dbReference type="InterPro" id="IPR002300">
    <property type="entry name" value="aa-tRNA-synth_Ia"/>
</dbReference>
<dbReference type="GO" id="GO:0002161">
    <property type="term" value="F:aminoacyl-tRNA deacylase activity"/>
    <property type="evidence" value="ECO:0007669"/>
    <property type="project" value="InterPro"/>
</dbReference>
<dbReference type="SUPFAM" id="SSF47323">
    <property type="entry name" value="Anticodon-binding domain of a subclass of class I aminoacyl-tRNA synthetases"/>
    <property type="match status" value="1"/>
</dbReference>
<keyword evidence="13" id="KW-0030">Aminoacyl-tRNA synthetase</keyword>
<dbReference type="STRING" id="1801725.A3J00_00700"/>
<feature type="domain" description="Aminoacyl-tRNA synthetase class Ia" evidence="17">
    <location>
        <begin position="13"/>
        <end position="474"/>
    </location>
</feature>
<dbReference type="GO" id="GO:0046872">
    <property type="term" value="F:metal ion binding"/>
    <property type="evidence" value="ECO:0007669"/>
    <property type="project" value="UniProtKB-KW"/>
</dbReference>
<feature type="domain" description="Methionyl/Valyl/Leucyl/Isoleucyl-tRNA synthetase anticodon-binding" evidence="18">
    <location>
        <begin position="851"/>
        <end position="996"/>
    </location>
</feature>
<feature type="binding site" evidence="16">
    <location>
        <position position="544"/>
    </location>
    <ligand>
        <name>substrate</name>
    </ligand>
</feature>
<dbReference type="PANTHER" id="PTHR42780">
    <property type="entry name" value="SOLEUCYL-TRNA SYNTHETASE"/>
    <property type="match status" value="1"/>
</dbReference>
<protein>
    <recommendedName>
        <fullName evidence="5">isoleucine--tRNA ligase</fullName>
        <ecNumber evidence="5">6.1.1.5</ecNumber>
    </recommendedName>
</protein>
<dbReference type="InterPro" id="IPR001345">
    <property type="entry name" value="PG/BPGM_mutase_AS"/>
</dbReference>
<evidence type="ECO:0000259" key="18">
    <source>
        <dbReference type="Pfam" id="PF08264"/>
    </source>
</evidence>
<dbReference type="FunFam" id="3.40.50.620:FF:000063">
    <property type="entry name" value="Isoleucine--tRNA ligase"/>
    <property type="match status" value="1"/>
</dbReference>
<evidence type="ECO:0000256" key="10">
    <source>
        <dbReference type="ARBA" id="ARBA00022833"/>
    </source>
</evidence>
<evidence type="ECO:0000256" key="4">
    <source>
        <dbReference type="ARBA" id="ARBA00011245"/>
    </source>
</evidence>
<evidence type="ECO:0000256" key="1">
    <source>
        <dbReference type="ARBA" id="ARBA00001947"/>
    </source>
</evidence>
<dbReference type="GO" id="GO:0004822">
    <property type="term" value="F:isoleucine-tRNA ligase activity"/>
    <property type="evidence" value="ECO:0007669"/>
    <property type="project" value="UniProtKB-EC"/>
</dbReference>
<keyword evidence="11" id="KW-0067">ATP-binding</keyword>
<dbReference type="InterPro" id="IPR029033">
    <property type="entry name" value="His_PPase_superfam"/>
</dbReference>
<accession>A0A1G2EXE4</accession>
<dbReference type="InterPro" id="IPR013155">
    <property type="entry name" value="M/V/L/I-tRNA-synth_anticd-bd"/>
</dbReference>
<evidence type="ECO:0000256" key="6">
    <source>
        <dbReference type="ARBA" id="ARBA00022490"/>
    </source>
</evidence>
<dbReference type="Gene3D" id="2.170.220.10">
    <property type="match status" value="1"/>
</dbReference>
<dbReference type="SUPFAM" id="SSF52374">
    <property type="entry name" value="Nucleotidylyl transferase"/>
    <property type="match status" value="1"/>
</dbReference>
<dbReference type="EC" id="6.1.1.5" evidence="5"/>
<dbReference type="PROSITE" id="PS00175">
    <property type="entry name" value="PG_MUTASE"/>
    <property type="match status" value="1"/>
</dbReference>
<evidence type="ECO:0000256" key="15">
    <source>
        <dbReference type="ARBA" id="ARBA00048359"/>
    </source>
</evidence>
<keyword evidence="10" id="KW-0862">Zinc</keyword>
<dbReference type="Pfam" id="PF08264">
    <property type="entry name" value="Anticodon_1"/>
    <property type="match status" value="1"/>
</dbReference>